<comment type="function">
    <text evidence="10">Phospholipid scramblase involved in autophagy. Cycles between the preautophagosomal structure/phagophore assembly site (PAS) and the cytoplasmic vesicle pool and supplies membrane for the growing autophagosome. Lipid scramblase activity plays a key role in preautophagosomal structure/phagophore assembly by distributing the phospholipids that arrive through ATG2 from the cytoplasmic to the luminal leaflet of the bilayer, thereby driving autophagosomal membrane expansion.</text>
</comment>
<keyword evidence="4 10" id="KW-0813">Transport</keyword>
<sequence length="315" mass="36642">MSRVVDHTHYMPKKWRGKENSDLVRSEFETLFQDVCILCSFQCTYPTWEPGDDGQRFLSTLQNFKEKQIHQGHLQDNSHTWTWQAIRGLRVRHEIIHRFPSGNVFSGNGGFPRYDHHPGSVWLTNHEQRNHPYILDWYYTCKPLEDPENPEDPPLSEKEMAFESNQDFHATQSNLQAEVKNTDQSWDVPFSDRLQSHIEASTSGSSLFKNSAPQDLDRHIMHHRWWDRTALTSYAAHASFLEPPSFGHHDYSHHNDDVHRDGSQYLGSLQRLSETSDVGEADDEVLDLPFVDSYDGSSKNLTVRILRTSEDDRVH</sequence>
<evidence type="ECO:0000313" key="12">
    <source>
        <dbReference type="Proteomes" id="UP000287651"/>
    </source>
</evidence>
<keyword evidence="8 10" id="KW-0445">Lipid transport</keyword>
<evidence type="ECO:0000256" key="5">
    <source>
        <dbReference type="ARBA" id="ARBA00022692"/>
    </source>
</evidence>
<evidence type="ECO:0000256" key="8">
    <source>
        <dbReference type="ARBA" id="ARBA00023055"/>
    </source>
</evidence>
<evidence type="ECO:0000256" key="2">
    <source>
        <dbReference type="ARBA" id="ARBA00006185"/>
    </source>
</evidence>
<organism evidence="11 12">
    <name type="scientific">Ensete ventricosum</name>
    <name type="common">Abyssinian banana</name>
    <name type="synonym">Musa ensete</name>
    <dbReference type="NCBI Taxonomy" id="4639"/>
    <lineage>
        <taxon>Eukaryota</taxon>
        <taxon>Viridiplantae</taxon>
        <taxon>Streptophyta</taxon>
        <taxon>Embryophyta</taxon>
        <taxon>Tracheophyta</taxon>
        <taxon>Spermatophyta</taxon>
        <taxon>Magnoliopsida</taxon>
        <taxon>Liliopsida</taxon>
        <taxon>Zingiberales</taxon>
        <taxon>Musaceae</taxon>
        <taxon>Ensete</taxon>
    </lineage>
</organism>
<comment type="subcellular location">
    <subcellularLocation>
        <location evidence="1 10">Preautophagosomal structure membrane</location>
        <topology evidence="1 10">Multi-pass membrane protein</topology>
    </subcellularLocation>
</comment>
<keyword evidence="5" id="KW-0812">Transmembrane</keyword>
<comment type="similarity">
    <text evidence="2 10">Belongs to the ATG9 family.</text>
</comment>
<evidence type="ECO:0000256" key="4">
    <source>
        <dbReference type="ARBA" id="ARBA00022448"/>
    </source>
</evidence>
<dbReference type="GO" id="GO:0034045">
    <property type="term" value="C:phagophore assembly site membrane"/>
    <property type="evidence" value="ECO:0007669"/>
    <property type="project" value="UniProtKB-SubCell"/>
</dbReference>
<evidence type="ECO:0000256" key="6">
    <source>
        <dbReference type="ARBA" id="ARBA00022989"/>
    </source>
</evidence>
<keyword evidence="9" id="KW-0472">Membrane</keyword>
<comment type="caution">
    <text evidence="11">The sequence shown here is derived from an EMBL/GenBank/DDBJ whole genome shotgun (WGS) entry which is preliminary data.</text>
</comment>
<dbReference type="GO" id="GO:0034727">
    <property type="term" value="P:piecemeal microautophagy of the nucleus"/>
    <property type="evidence" value="ECO:0007669"/>
    <property type="project" value="TreeGrafter"/>
</dbReference>
<gene>
    <name evidence="11" type="ORF">B296_00021436</name>
</gene>
<name>A0A427AWG7_ENSVE</name>
<dbReference type="Proteomes" id="UP000287651">
    <property type="component" value="Unassembled WGS sequence"/>
</dbReference>
<dbReference type="GO" id="GO:0006869">
    <property type="term" value="P:lipid transport"/>
    <property type="evidence" value="ECO:0007669"/>
    <property type="project" value="UniProtKB-KW"/>
</dbReference>
<dbReference type="PANTHER" id="PTHR13038:SF10">
    <property type="entry name" value="AUTOPHAGY-RELATED PROTEIN 9"/>
    <property type="match status" value="1"/>
</dbReference>
<dbReference type="EMBL" id="AMZH03001106">
    <property type="protein sequence ID" value="RRT80602.1"/>
    <property type="molecule type" value="Genomic_DNA"/>
</dbReference>
<dbReference type="InterPro" id="IPR007241">
    <property type="entry name" value="Autophagy-rel_prot_9"/>
</dbReference>
<dbReference type="GO" id="GO:0061709">
    <property type="term" value="P:reticulophagy"/>
    <property type="evidence" value="ECO:0007669"/>
    <property type="project" value="TreeGrafter"/>
</dbReference>
<keyword evidence="6" id="KW-1133">Transmembrane helix</keyword>
<reference evidence="11 12" key="1">
    <citation type="journal article" date="2014" name="Agronomy (Basel)">
        <title>A Draft Genome Sequence for Ensete ventricosum, the Drought-Tolerant Tree Against Hunger.</title>
        <authorList>
            <person name="Harrison J."/>
            <person name="Moore K.A."/>
            <person name="Paszkiewicz K."/>
            <person name="Jones T."/>
            <person name="Grant M."/>
            <person name="Ambacheew D."/>
            <person name="Muzemil S."/>
            <person name="Studholme D.J."/>
        </authorList>
    </citation>
    <scope>NUCLEOTIDE SEQUENCE [LARGE SCALE GENOMIC DNA]</scope>
</reference>
<proteinExistence type="inferred from homology"/>
<evidence type="ECO:0000256" key="7">
    <source>
        <dbReference type="ARBA" id="ARBA00023006"/>
    </source>
</evidence>
<keyword evidence="7 10" id="KW-0072">Autophagy</keyword>
<evidence type="ECO:0000256" key="3">
    <source>
        <dbReference type="ARBA" id="ARBA00018074"/>
    </source>
</evidence>
<dbReference type="GO" id="GO:0034497">
    <property type="term" value="P:protein localization to phagophore assembly site"/>
    <property type="evidence" value="ECO:0007669"/>
    <property type="project" value="TreeGrafter"/>
</dbReference>
<dbReference type="PANTHER" id="PTHR13038">
    <property type="entry name" value="APG9 AUTOPHAGY 9"/>
    <property type="match status" value="1"/>
</dbReference>
<evidence type="ECO:0000313" key="11">
    <source>
        <dbReference type="EMBL" id="RRT80602.1"/>
    </source>
</evidence>
<dbReference type="GO" id="GO:0005776">
    <property type="term" value="C:autophagosome"/>
    <property type="evidence" value="ECO:0007669"/>
    <property type="project" value="TreeGrafter"/>
</dbReference>
<evidence type="ECO:0000256" key="10">
    <source>
        <dbReference type="RuleBase" id="RU364027"/>
    </source>
</evidence>
<evidence type="ECO:0000256" key="1">
    <source>
        <dbReference type="ARBA" id="ARBA00004511"/>
    </source>
</evidence>
<dbReference type="AlphaFoldDB" id="A0A427AWG7"/>
<accession>A0A427AWG7</accession>
<evidence type="ECO:0000256" key="9">
    <source>
        <dbReference type="ARBA" id="ARBA00023136"/>
    </source>
</evidence>
<dbReference type="GO" id="GO:0000422">
    <property type="term" value="P:autophagy of mitochondrion"/>
    <property type="evidence" value="ECO:0007669"/>
    <property type="project" value="TreeGrafter"/>
</dbReference>
<protein>
    <recommendedName>
        <fullName evidence="3 10">Autophagy-related protein 9</fullName>
    </recommendedName>
</protein>
<dbReference type="Pfam" id="PF04109">
    <property type="entry name" value="ATG9"/>
    <property type="match status" value="1"/>
</dbReference>